<comment type="caution">
    <text evidence="2">The sequence shown here is derived from an EMBL/GenBank/DDBJ whole genome shotgun (WGS) entry which is preliminary data.</text>
</comment>
<organism evidence="2 3">
    <name type="scientific">Periplaneta americana</name>
    <name type="common">American cockroach</name>
    <name type="synonym">Blatta americana</name>
    <dbReference type="NCBI Taxonomy" id="6978"/>
    <lineage>
        <taxon>Eukaryota</taxon>
        <taxon>Metazoa</taxon>
        <taxon>Ecdysozoa</taxon>
        <taxon>Arthropoda</taxon>
        <taxon>Hexapoda</taxon>
        <taxon>Insecta</taxon>
        <taxon>Pterygota</taxon>
        <taxon>Neoptera</taxon>
        <taxon>Polyneoptera</taxon>
        <taxon>Dictyoptera</taxon>
        <taxon>Blattodea</taxon>
        <taxon>Blattoidea</taxon>
        <taxon>Blattidae</taxon>
        <taxon>Blattinae</taxon>
        <taxon>Periplaneta</taxon>
    </lineage>
</organism>
<dbReference type="SUPFAM" id="SSF56219">
    <property type="entry name" value="DNase I-like"/>
    <property type="match status" value="1"/>
</dbReference>
<feature type="region of interest" description="Disordered" evidence="1">
    <location>
        <begin position="164"/>
        <end position="185"/>
    </location>
</feature>
<proteinExistence type="predicted"/>
<dbReference type="EMBL" id="JAJSOF020000038">
    <property type="protein sequence ID" value="KAJ4427699.1"/>
    <property type="molecule type" value="Genomic_DNA"/>
</dbReference>
<name>A0ABQ8S1B1_PERAM</name>
<accession>A0ABQ8S1B1</accession>
<protein>
    <recommendedName>
        <fullName evidence="4">Endonuclease/exonuclease/phosphatase domain-containing protein</fullName>
    </recommendedName>
</protein>
<dbReference type="Proteomes" id="UP001148838">
    <property type="component" value="Unassembled WGS sequence"/>
</dbReference>
<evidence type="ECO:0000256" key="1">
    <source>
        <dbReference type="SAM" id="MobiDB-lite"/>
    </source>
</evidence>
<evidence type="ECO:0000313" key="3">
    <source>
        <dbReference type="Proteomes" id="UP001148838"/>
    </source>
</evidence>
<dbReference type="InterPro" id="IPR036691">
    <property type="entry name" value="Endo/exonu/phosph_ase_sf"/>
</dbReference>
<sequence>MSPGFSAESYPVFALNGLRENPENQPVVIVGPYHHGMARPQIADRGDGLQICRVAVNILNKQSWTADEGWSSSLGLGEGLTTHHRKKQLVTYPYNKPRNGTDSLARPQQRNKVLRFGTWNVTSLYRTGGVTLVAKELARYRIDFVGVQERPQLVPPDLLLSLQESHKPNSSYDPRGKSPMESNPVIVEAMEDLT</sequence>
<gene>
    <name evidence="2" type="ORF">ANN_25351</name>
</gene>
<evidence type="ECO:0000313" key="2">
    <source>
        <dbReference type="EMBL" id="KAJ4427699.1"/>
    </source>
</evidence>
<reference evidence="2 3" key="1">
    <citation type="journal article" date="2022" name="Allergy">
        <title>Genome assembly and annotation of Periplaneta americana reveal a comprehensive cockroach allergen profile.</title>
        <authorList>
            <person name="Wang L."/>
            <person name="Xiong Q."/>
            <person name="Saelim N."/>
            <person name="Wang L."/>
            <person name="Nong W."/>
            <person name="Wan A.T."/>
            <person name="Shi M."/>
            <person name="Liu X."/>
            <person name="Cao Q."/>
            <person name="Hui J.H.L."/>
            <person name="Sookrung N."/>
            <person name="Leung T.F."/>
            <person name="Tungtrongchitr A."/>
            <person name="Tsui S.K.W."/>
        </authorList>
    </citation>
    <scope>NUCLEOTIDE SEQUENCE [LARGE SCALE GENOMIC DNA]</scope>
    <source>
        <strain evidence="2">PWHHKU_190912</strain>
    </source>
</reference>
<evidence type="ECO:0008006" key="4">
    <source>
        <dbReference type="Google" id="ProtNLM"/>
    </source>
</evidence>
<keyword evidence="3" id="KW-1185">Reference proteome</keyword>